<dbReference type="EMBL" id="BTFZ01000012">
    <property type="protein sequence ID" value="GMM37795.1"/>
    <property type="molecule type" value="Genomic_DNA"/>
</dbReference>
<dbReference type="Gene3D" id="1.20.120.1480">
    <property type="match status" value="1"/>
</dbReference>
<keyword evidence="7 8" id="KW-0539">Nucleus</keyword>
<dbReference type="GeneID" id="90075770"/>
<evidence type="ECO:0000256" key="6">
    <source>
        <dbReference type="ARBA" id="ARBA00023163"/>
    </source>
</evidence>
<dbReference type="InterPro" id="IPR015280">
    <property type="entry name" value="Rap1_DNA-bd"/>
</dbReference>
<dbReference type="Pfam" id="PF08914">
    <property type="entry name" value="Myb_Rap1"/>
    <property type="match status" value="1"/>
</dbReference>
<evidence type="ECO:0000256" key="8">
    <source>
        <dbReference type="RuleBase" id="RU367107"/>
    </source>
</evidence>
<dbReference type="RefSeq" id="XP_064854791.1">
    <property type="nucleotide sequence ID" value="XM_064998719.1"/>
</dbReference>
<dbReference type="CDD" id="cd11655">
    <property type="entry name" value="rap1_myb-like"/>
    <property type="match status" value="2"/>
</dbReference>
<evidence type="ECO:0000256" key="1">
    <source>
        <dbReference type="ARBA" id="ARBA00010467"/>
    </source>
</evidence>
<dbReference type="Pfam" id="PF09197">
    <property type="entry name" value="Rap1-DNA-bind"/>
    <property type="match status" value="1"/>
</dbReference>
<protein>
    <recommendedName>
        <fullName evidence="8">DNA-binding protein RAP1</fullName>
    </recommendedName>
</protein>
<name>A0AAV5QS97_9ASCO</name>
<keyword evidence="4" id="KW-0805">Transcription regulation</keyword>
<organism evidence="11 12">
    <name type="scientific">Saccharomycopsis crataegensis</name>
    <dbReference type="NCBI Taxonomy" id="43959"/>
    <lineage>
        <taxon>Eukaryota</taxon>
        <taxon>Fungi</taxon>
        <taxon>Dikarya</taxon>
        <taxon>Ascomycota</taxon>
        <taxon>Saccharomycotina</taxon>
        <taxon>Saccharomycetes</taxon>
        <taxon>Saccharomycopsidaceae</taxon>
        <taxon>Saccharomycopsis</taxon>
    </lineage>
</organism>
<evidence type="ECO:0000313" key="11">
    <source>
        <dbReference type="EMBL" id="GMM37795.1"/>
    </source>
</evidence>
<evidence type="ECO:0000259" key="10">
    <source>
        <dbReference type="PROSITE" id="PS51294"/>
    </source>
</evidence>
<keyword evidence="12" id="KW-1185">Reference proteome</keyword>
<keyword evidence="6" id="KW-0804">Transcription</keyword>
<evidence type="ECO:0000256" key="5">
    <source>
        <dbReference type="ARBA" id="ARBA00023159"/>
    </source>
</evidence>
<comment type="subcellular location">
    <subcellularLocation>
        <location evidence="8">Nucleus</location>
    </subcellularLocation>
    <subcellularLocation>
        <location evidence="8">Chromosome</location>
        <location evidence="8">Telomere</location>
    </subcellularLocation>
</comment>
<feature type="region of interest" description="Disordered" evidence="9">
    <location>
        <begin position="1"/>
        <end position="63"/>
    </location>
</feature>
<dbReference type="AlphaFoldDB" id="A0AAV5QS97"/>
<evidence type="ECO:0000313" key="12">
    <source>
        <dbReference type="Proteomes" id="UP001360560"/>
    </source>
</evidence>
<feature type="domain" description="HTH myb-type" evidence="10">
    <location>
        <begin position="202"/>
        <end position="262"/>
    </location>
</feature>
<accession>A0AAV5QS97</accession>
<dbReference type="InterPro" id="IPR001005">
    <property type="entry name" value="SANT/Myb"/>
</dbReference>
<dbReference type="Pfam" id="PF16589">
    <property type="entry name" value="BRCT_2"/>
    <property type="match status" value="1"/>
</dbReference>
<dbReference type="Gene3D" id="1.10.10.2170">
    <property type="match status" value="1"/>
</dbReference>
<comment type="caution">
    <text evidence="11">The sequence shown here is derived from an EMBL/GenBank/DDBJ whole genome shotgun (WGS) entry which is preliminary data.</text>
</comment>
<comment type="function">
    <text evidence="8">Involved in the regulation of telomere length, clustering and has a specific role in telomere position effect (TPE).</text>
</comment>
<evidence type="ECO:0000256" key="9">
    <source>
        <dbReference type="SAM" id="MobiDB-lite"/>
    </source>
</evidence>
<keyword evidence="2 8" id="KW-0158">Chromosome</keyword>
<proteinExistence type="inferred from homology"/>
<gene>
    <name evidence="11" type="ORF">DASC09_051200</name>
</gene>
<dbReference type="PANTHER" id="PTHR16466">
    <property type="entry name" value="TELOMERE REPEAT-BINDING FACTOR 2-INTERACTING PROTEIN 1"/>
    <property type="match status" value="1"/>
</dbReference>
<sequence length="661" mass="73976">MSSEDINNAASQLVNIDTSNIDPQVSNVQPKSEHHFETKNQQRISNGGHGDEDDDDSFRSLSSAPPSLLKTGEIFFNEEQGPIKFYIPSNESDRENLITMIEANGGKVVNDYSGYVISHYFIPSRVAFRPELIYDSLNNGVFANLESYRVTESNGLIQDAEAVNLATVIANSNNHTGISDEQMAFELVQQHTQATHNQVPTIITVNKNGFTKEEDNFIMEEVRKNPTRRATHKLFGEIATKLNRHTGNSVRYRFRNHLQKSLGYVYKTDNKGELLVDGHGNYIRTENMPSTVKNKFTSEDDYVLCKSVMQKSQVVEGDEANSVTLPNKFFDLMEKEQPHHSRAAWRDRFRKFARVYGIENYIRYYEECLAQNKIPEPMKDFTARKNVKDALGRLKRPTPGNITSDNHEKEIGADDNIDFNELIGDVRRARSGNKRKKISAVNSSAAAVAVAAAAAASSKDKNKNPADELDSSHLFLTDEHRNELNSLVDSSLAGHQSMLSTNQSSQIPLINRDSSSLAISKLMDPGILLKYFKKEMLSLSLSEVLDLANEIVKRDYSVSGADALLNDLHDELGIGQEFGTELLTSCCGDLSLVTKYLNLVINTGVSPPENATGIWTKDDDKRFQNMDTNKNDYDYLAAKHGITNIALRRSFVASTAHFQNV</sequence>
<keyword evidence="5" id="KW-0010">Activator</keyword>
<feature type="compositionally biased region" description="Polar residues" evidence="9">
    <location>
        <begin position="1"/>
        <end position="30"/>
    </location>
</feature>
<evidence type="ECO:0000256" key="7">
    <source>
        <dbReference type="ARBA" id="ARBA00023242"/>
    </source>
</evidence>
<dbReference type="InterPro" id="IPR039595">
    <property type="entry name" value="TE2IP/Rap1"/>
</dbReference>
<dbReference type="GO" id="GO:0031848">
    <property type="term" value="P:protection from non-homologous end joining at telomere"/>
    <property type="evidence" value="ECO:0007669"/>
    <property type="project" value="TreeGrafter"/>
</dbReference>
<dbReference type="InterPro" id="IPR038104">
    <property type="entry name" value="Rap1_C_sf"/>
</dbReference>
<dbReference type="GO" id="GO:0010833">
    <property type="term" value="P:telomere maintenance via telomere lengthening"/>
    <property type="evidence" value="ECO:0007669"/>
    <property type="project" value="UniProtKB-UniRule"/>
</dbReference>
<reference evidence="11 12" key="1">
    <citation type="journal article" date="2023" name="Elife">
        <title>Identification of key yeast species and microbe-microbe interactions impacting larval growth of Drosophila in the wild.</title>
        <authorList>
            <person name="Mure A."/>
            <person name="Sugiura Y."/>
            <person name="Maeda R."/>
            <person name="Honda K."/>
            <person name="Sakurai N."/>
            <person name="Takahashi Y."/>
            <person name="Watada M."/>
            <person name="Katoh T."/>
            <person name="Gotoh A."/>
            <person name="Gotoh Y."/>
            <person name="Taniguchi I."/>
            <person name="Nakamura K."/>
            <person name="Hayashi T."/>
            <person name="Katayama T."/>
            <person name="Uemura T."/>
            <person name="Hattori Y."/>
        </authorList>
    </citation>
    <scope>NUCLEOTIDE SEQUENCE [LARGE SCALE GENOMIC DNA]</scope>
    <source>
        <strain evidence="11 12">SC-9</strain>
    </source>
</reference>
<evidence type="ECO:0000256" key="4">
    <source>
        <dbReference type="ARBA" id="ARBA00023015"/>
    </source>
</evidence>
<keyword evidence="11" id="KW-0238">DNA-binding</keyword>
<dbReference type="SMART" id="SM00717">
    <property type="entry name" value="SANT"/>
    <property type="match status" value="1"/>
</dbReference>
<dbReference type="PANTHER" id="PTHR16466:SF6">
    <property type="entry name" value="TELOMERIC REPEAT-BINDING FACTOR 2-INTERACTING PROTEIN 1"/>
    <property type="match status" value="1"/>
</dbReference>
<dbReference type="InterPro" id="IPR009057">
    <property type="entry name" value="Homeodomain-like_sf"/>
</dbReference>
<dbReference type="InterPro" id="IPR017930">
    <property type="entry name" value="Myb_dom"/>
</dbReference>
<dbReference type="Gene3D" id="1.10.10.60">
    <property type="entry name" value="Homeodomain-like"/>
    <property type="match status" value="2"/>
</dbReference>
<dbReference type="GO" id="GO:0042162">
    <property type="term" value="F:telomeric DNA binding"/>
    <property type="evidence" value="ECO:0007669"/>
    <property type="project" value="TreeGrafter"/>
</dbReference>
<dbReference type="InterPro" id="IPR015010">
    <property type="entry name" value="TERF2IP_Myb"/>
</dbReference>
<dbReference type="InterPro" id="IPR001357">
    <property type="entry name" value="BRCT_dom"/>
</dbReference>
<dbReference type="SUPFAM" id="SSF46689">
    <property type="entry name" value="Homeodomain-like"/>
    <property type="match status" value="2"/>
</dbReference>
<dbReference type="GO" id="GO:0070187">
    <property type="term" value="C:shelterin complex"/>
    <property type="evidence" value="ECO:0007669"/>
    <property type="project" value="TreeGrafter"/>
</dbReference>
<dbReference type="InterPro" id="IPR021661">
    <property type="entry name" value="Rap1_C"/>
</dbReference>
<keyword evidence="3 8" id="KW-0779">Telomere</keyword>
<feature type="compositionally biased region" description="Basic and acidic residues" evidence="9">
    <location>
        <begin position="31"/>
        <end position="40"/>
    </location>
</feature>
<comment type="similarity">
    <text evidence="1 8">Belongs to the RAP1 family.</text>
</comment>
<evidence type="ECO:0000256" key="3">
    <source>
        <dbReference type="ARBA" id="ARBA00022895"/>
    </source>
</evidence>
<evidence type="ECO:0000256" key="2">
    <source>
        <dbReference type="ARBA" id="ARBA00022454"/>
    </source>
</evidence>
<dbReference type="Proteomes" id="UP001360560">
    <property type="component" value="Unassembled WGS sequence"/>
</dbReference>
<comment type="subunit">
    <text evidence="8">Homodimer.</text>
</comment>
<dbReference type="Pfam" id="PF11626">
    <property type="entry name" value="Rap1_C"/>
    <property type="match status" value="1"/>
</dbReference>
<dbReference type="PROSITE" id="PS51294">
    <property type="entry name" value="HTH_MYB"/>
    <property type="match status" value="1"/>
</dbReference>